<sequence length="81" mass="9755">MDEEYKEVLKVLYDSYKENPKYQVDNNDLKEKLDIKPDELVVITNYLEGERYLTIEPYLDGFEVNILPRGIKLVEKWNKKE</sequence>
<organism evidence="1 2">
    <name type="scientific">Methanobacterium spitsbergense</name>
    <dbReference type="NCBI Taxonomy" id="2874285"/>
    <lineage>
        <taxon>Archaea</taxon>
        <taxon>Methanobacteriati</taxon>
        <taxon>Methanobacteriota</taxon>
        <taxon>Methanomada group</taxon>
        <taxon>Methanobacteria</taxon>
        <taxon>Methanobacteriales</taxon>
        <taxon>Methanobacteriaceae</taxon>
        <taxon>Methanobacterium</taxon>
    </lineage>
</organism>
<evidence type="ECO:0000313" key="1">
    <source>
        <dbReference type="EMBL" id="MBZ2164556.1"/>
    </source>
</evidence>
<name>A0A8T5URG2_9EURY</name>
<dbReference type="RefSeq" id="WP_048190334.1">
    <property type="nucleotide sequence ID" value="NZ_JAIOUQ010000001.1"/>
</dbReference>
<evidence type="ECO:0000313" key="2">
    <source>
        <dbReference type="Proteomes" id="UP000825933"/>
    </source>
</evidence>
<comment type="caution">
    <text evidence="1">The sequence shown here is derived from an EMBL/GenBank/DDBJ whole genome shotgun (WGS) entry which is preliminary data.</text>
</comment>
<dbReference type="AlphaFoldDB" id="A0A8T5URG2"/>
<keyword evidence="2" id="KW-1185">Reference proteome</keyword>
<dbReference type="Proteomes" id="UP000825933">
    <property type="component" value="Unassembled WGS sequence"/>
</dbReference>
<protein>
    <submittedName>
        <fullName evidence="1">Uncharacterized protein</fullName>
    </submittedName>
</protein>
<gene>
    <name evidence="1" type="ORF">K8N75_00610</name>
</gene>
<dbReference type="EMBL" id="JAIOUQ010000001">
    <property type="protein sequence ID" value="MBZ2164556.1"/>
    <property type="molecule type" value="Genomic_DNA"/>
</dbReference>
<accession>A0A8T5URG2</accession>
<proteinExistence type="predicted"/>
<reference evidence="2" key="1">
    <citation type="journal article" date="2022" name="Microbiol. Resour. Announc.">
        <title>Draft Genome Sequence of a Methanogenic Archaeon from West Spitsbergen Permafrost.</title>
        <authorList>
            <person name="Trubitsyn V."/>
            <person name="Rivkina E."/>
            <person name="Shcherbakova V."/>
        </authorList>
    </citation>
    <scope>NUCLEOTIDE SEQUENCE [LARGE SCALE GENOMIC DNA]</scope>
    <source>
        <strain evidence="2">VT</strain>
    </source>
</reference>